<gene>
    <name evidence="2" type="ORF">B0H15DRAFT_747478</name>
</gene>
<protein>
    <recommendedName>
        <fullName evidence="4">DUF1127 domain-containing protein</fullName>
    </recommendedName>
</protein>
<feature type="non-terminal residue" evidence="2">
    <location>
        <position position="60"/>
    </location>
</feature>
<feature type="signal peptide" evidence="1">
    <location>
        <begin position="1"/>
        <end position="23"/>
    </location>
</feature>
<evidence type="ECO:0000313" key="3">
    <source>
        <dbReference type="Proteomes" id="UP001222325"/>
    </source>
</evidence>
<dbReference type="EMBL" id="JARJCN010000031">
    <property type="protein sequence ID" value="KAJ7086408.1"/>
    <property type="molecule type" value="Genomic_DNA"/>
</dbReference>
<accession>A0AAD6U298</accession>
<evidence type="ECO:0008006" key="4">
    <source>
        <dbReference type="Google" id="ProtNLM"/>
    </source>
</evidence>
<dbReference type="Proteomes" id="UP001222325">
    <property type="component" value="Unassembled WGS sequence"/>
</dbReference>
<reference evidence="2" key="1">
    <citation type="submission" date="2023-03" db="EMBL/GenBank/DDBJ databases">
        <title>Massive genome expansion in bonnet fungi (Mycena s.s.) driven by repeated elements and novel gene families across ecological guilds.</title>
        <authorList>
            <consortium name="Lawrence Berkeley National Laboratory"/>
            <person name="Harder C.B."/>
            <person name="Miyauchi S."/>
            <person name="Viragh M."/>
            <person name="Kuo A."/>
            <person name="Thoen E."/>
            <person name="Andreopoulos B."/>
            <person name="Lu D."/>
            <person name="Skrede I."/>
            <person name="Drula E."/>
            <person name="Henrissat B."/>
            <person name="Morin E."/>
            <person name="Kohler A."/>
            <person name="Barry K."/>
            <person name="LaButti K."/>
            <person name="Morin E."/>
            <person name="Salamov A."/>
            <person name="Lipzen A."/>
            <person name="Mereny Z."/>
            <person name="Hegedus B."/>
            <person name="Baldrian P."/>
            <person name="Stursova M."/>
            <person name="Weitz H."/>
            <person name="Taylor A."/>
            <person name="Grigoriev I.V."/>
            <person name="Nagy L.G."/>
            <person name="Martin F."/>
            <person name="Kauserud H."/>
        </authorList>
    </citation>
    <scope>NUCLEOTIDE SEQUENCE</scope>
    <source>
        <strain evidence="2">CBHHK173m</strain>
    </source>
</reference>
<comment type="caution">
    <text evidence="2">The sequence shown here is derived from an EMBL/GenBank/DDBJ whole genome shotgun (WGS) entry which is preliminary data.</text>
</comment>
<name>A0AAD6U298_9AGAR</name>
<dbReference type="AlphaFoldDB" id="A0AAD6U298"/>
<evidence type="ECO:0000256" key="1">
    <source>
        <dbReference type="SAM" id="SignalP"/>
    </source>
</evidence>
<proteinExistence type="predicted"/>
<keyword evidence="3" id="KW-1185">Reference proteome</keyword>
<feature type="chain" id="PRO_5042257080" description="DUF1127 domain-containing protein" evidence="1">
    <location>
        <begin position="24"/>
        <end position="60"/>
    </location>
</feature>
<evidence type="ECO:0000313" key="2">
    <source>
        <dbReference type="EMBL" id="KAJ7086408.1"/>
    </source>
</evidence>
<keyword evidence="1" id="KW-0732">Signal</keyword>
<sequence length="60" mass="7099">MQTGARLRHLFATLLLFCNPSDPTRLWNDFRTHICDDLDHRLRRMGFDTPTEADVYDYGL</sequence>
<organism evidence="2 3">
    <name type="scientific">Mycena belliarum</name>
    <dbReference type="NCBI Taxonomy" id="1033014"/>
    <lineage>
        <taxon>Eukaryota</taxon>
        <taxon>Fungi</taxon>
        <taxon>Dikarya</taxon>
        <taxon>Basidiomycota</taxon>
        <taxon>Agaricomycotina</taxon>
        <taxon>Agaricomycetes</taxon>
        <taxon>Agaricomycetidae</taxon>
        <taxon>Agaricales</taxon>
        <taxon>Marasmiineae</taxon>
        <taxon>Mycenaceae</taxon>
        <taxon>Mycena</taxon>
    </lineage>
</organism>